<name>A0A6A7A5E9_9PLEO</name>
<keyword evidence="3" id="KW-1185">Reference proteome</keyword>
<feature type="region of interest" description="Disordered" evidence="1">
    <location>
        <begin position="76"/>
        <end position="100"/>
    </location>
</feature>
<feature type="compositionally biased region" description="Pro residues" evidence="1">
    <location>
        <begin position="82"/>
        <end position="93"/>
    </location>
</feature>
<organism evidence="2 3">
    <name type="scientific">Ophiobolus disseminans</name>
    <dbReference type="NCBI Taxonomy" id="1469910"/>
    <lineage>
        <taxon>Eukaryota</taxon>
        <taxon>Fungi</taxon>
        <taxon>Dikarya</taxon>
        <taxon>Ascomycota</taxon>
        <taxon>Pezizomycotina</taxon>
        <taxon>Dothideomycetes</taxon>
        <taxon>Pleosporomycetidae</taxon>
        <taxon>Pleosporales</taxon>
        <taxon>Pleosporineae</taxon>
        <taxon>Phaeosphaeriaceae</taxon>
        <taxon>Ophiobolus</taxon>
    </lineage>
</organism>
<proteinExistence type="predicted"/>
<dbReference type="Proteomes" id="UP000799424">
    <property type="component" value="Unassembled WGS sequence"/>
</dbReference>
<gene>
    <name evidence="2" type="ORF">CC86DRAFT_454292</name>
</gene>
<accession>A0A6A7A5E9</accession>
<dbReference type="OrthoDB" id="3785310at2759"/>
<evidence type="ECO:0000256" key="1">
    <source>
        <dbReference type="SAM" id="MobiDB-lite"/>
    </source>
</evidence>
<evidence type="ECO:0000313" key="3">
    <source>
        <dbReference type="Proteomes" id="UP000799424"/>
    </source>
</evidence>
<protein>
    <submittedName>
        <fullName evidence="2">Uncharacterized protein</fullName>
    </submittedName>
</protein>
<dbReference type="AlphaFoldDB" id="A0A6A7A5E9"/>
<evidence type="ECO:0000313" key="2">
    <source>
        <dbReference type="EMBL" id="KAF2828521.1"/>
    </source>
</evidence>
<dbReference type="EMBL" id="MU006222">
    <property type="protein sequence ID" value="KAF2828521.1"/>
    <property type="molecule type" value="Genomic_DNA"/>
</dbReference>
<reference evidence="2" key="1">
    <citation type="journal article" date="2020" name="Stud. Mycol.">
        <title>101 Dothideomycetes genomes: a test case for predicting lifestyles and emergence of pathogens.</title>
        <authorList>
            <person name="Haridas S."/>
            <person name="Albert R."/>
            <person name="Binder M."/>
            <person name="Bloem J."/>
            <person name="Labutti K."/>
            <person name="Salamov A."/>
            <person name="Andreopoulos B."/>
            <person name="Baker S."/>
            <person name="Barry K."/>
            <person name="Bills G."/>
            <person name="Bluhm B."/>
            <person name="Cannon C."/>
            <person name="Castanera R."/>
            <person name="Culley D."/>
            <person name="Daum C."/>
            <person name="Ezra D."/>
            <person name="Gonzalez J."/>
            <person name="Henrissat B."/>
            <person name="Kuo A."/>
            <person name="Liang C."/>
            <person name="Lipzen A."/>
            <person name="Lutzoni F."/>
            <person name="Magnuson J."/>
            <person name="Mondo S."/>
            <person name="Nolan M."/>
            <person name="Ohm R."/>
            <person name="Pangilinan J."/>
            <person name="Park H.-J."/>
            <person name="Ramirez L."/>
            <person name="Alfaro M."/>
            <person name="Sun H."/>
            <person name="Tritt A."/>
            <person name="Yoshinaga Y."/>
            <person name="Zwiers L.-H."/>
            <person name="Turgeon B."/>
            <person name="Goodwin S."/>
            <person name="Spatafora J."/>
            <person name="Crous P."/>
            <person name="Grigoriev I."/>
        </authorList>
    </citation>
    <scope>NUCLEOTIDE SEQUENCE</scope>
    <source>
        <strain evidence="2">CBS 113818</strain>
    </source>
</reference>
<sequence length="228" mass="23100">MRSFAFAAFAAIAAAEFKNDAPIDAALAARDDCPKPTSMCSGPVVMSGATTTLTYLCANKSQSTTHVTVTQITTITATPGAGGPPPKDGPPANDPTTTTTVLSTTTTYTTVTKTVKKASSLASASVTPSVSGTSVVMPSLSTGLGLKSNGTSSGYASPTLHGKGETPNPTYNGTQFTGAAGQAGFIPRPGGVDGNISIAMRNSGNESKIPGALRRDVRALQRIMRSLQ</sequence>